<dbReference type="AlphaFoldDB" id="K0CB69"/>
<dbReference type="STRING" id="930169.B5T_01584"/>
<dbReference type="HOGENOM" id="CLU_3303621_0_0_6"/>
<organism evidence="1 2">
    <name type="scientific">Alcanivorax dieselolei (strain DSM 16502 / CGMCC 1.3690 / MCCC 1A00001 / B-5)</name>
    <name type="common">Alloalcanivorax dieselolei</name>
    <dbReference type="NCBI Taxonomy" id="930169"/>
    <lineage>
        <taxon>Bacteria</taxon>
        <taxon>Pseudomonadati</taxon>
        <taxon>Pseudomonadota</taxon>
        <taxon>Gammaproteobacteria</taxon>
        <taxon>Oceanospirillales</taxon>
        <taxon>Alcanivoracaceae</taxon>
        <taxon>Alloalcanivorax</taxon>
    </lineage>
</organism>
<name>K0CB69_ALCDB</name>
<keyword evidence="2" id="KW-1185">Reference proteome</keyword>
<dbReference type="EMBL" id="CP003466">
    <property type="protein sequence ID" value="AFT69863.1"/>
    <property type="molecule type" value="Genomic_DNA"/>
</dbReference>
<dbReference type="KEGG" id="adi:B5T_01584"/>
<reference evidence="1 2" key="1">
    <citation type="journal article" date="2012" name="J. Bacteriol.">
        <title>Complete genome sequence of Alcanivorax dieselolei type strain B5.</title>
        <authorList>
            <person name="Lai Q."/>
            <person name="Li W."/>
            <person name="Shao Z."/>
        </authorList>
    </citation>
    <scope>NUCLEOTIDE SEQUENCE [LARGE SCALE GENOMIC DNA]</scope>
    <source>
        <strain evidence="2">DSM 16502 / CGMCC 1.3690 / B-5</strain>
    </source>
</reference>
<evidence type="ECO:0000313" key="2">
    <source>
        <dbReference type="Proteomes" id="UP000006286"/>
    </source>
</evidence>
<proteinExistence type="predicted"/>
<protein>
    <submittedName>
        <fullName evidence="1">Uncharacterized protein</fullName>
    </submittedName>
</protein>
<evidence type="ECO:0000313" key="1">
    <source>
        <dbReference type="EMBL" id="AFT69863.1"/>
    </source>
</evidence>
<gene>
    <name evidence="1" type="ordered locus">B5T_01584</name>
</gene>
<dbReference type="Proteomes" id="UP000006286">
    <property type="component" value="Chromosome"/>
</dbReference>
<accession>K0CB69</accession>
<sequence>MNLTILITGASTKGLHDFAHSGRPVTYIAVPRLCTPGGA</sequence>